<accession>A0ABM9YSS6</accession>
<protein>
    <submittedName>
        <fullName evidence="5">Antibiotic maturation factor</fullName>
    </submittedName>
</protein>
<feature type="domain" description="Metalloprotease TldD/E central" evidence="4">
    <location>
        <begin position="126"/>
        <end position="232"/>
    </location>
</feature>
<evidence type="ECO:0000313" key="6">
    <source>
        <dbReference type="Proteomes" id="UP000003394"/>
    </source>
</evidence>
<evidence type="ECO:0000256" key="1">
    <source>
        <dbReference type="ARBA" id="ARBA00005836"/>
    </source>
</evidence>
<dbReference type="Pfam" id="PF01523">
    <property type="entry name" value="PmbA_TldD_1st"/>
    <property type="match status" value="1"/>
</dbReference>
<reference evidence="5 6" key="1">
    <citation type="journal article" date="2010" name="Vet. Microbiol.">
        <title>Production of haemolysins by strains of the Actinobacillus minor/porcitonsillarum complex.</title>
        <authorList>
            <person name="Arya G."/>
            <person name="Niven D.F."/>
        </authorList>
    </citation>
    <scope>NUCLEOTIDE SEQUENCE [LARGE SCALE GENOMIC DNA]</scope>
    <source>
        <strain evidence="6">strain 202</strain>
    </source>
</reference>
<dbReference type="PANTHER" id="PTHR43421">
    <property type="entry name" value="METALLOPROTEASE PMBA"/>
    <property type="match status" value="1"/>
</dbReference>
<dbReference type="InterPro" id="IPR002510">
    <property type="entry name" value="Metalloprtase-TldD/E_N"/>
</dbReference>
<dbReference type="InterPro" id="IPR045570">
    <property type="entry name" value="Metalloprtase-TldD/E_cen_dom"/>
</dbReference>
<comment type="similarity">
    <text evidence="1">Belongs to the peptidase U62 family.</text>
</comment>
<organism evidence="5 6">
    <name type="scientific">Actinobacillus minor 202</name>
    <dbReference type="NCBI Taxonomy" id="591023"/>
    <lineage>
        <taxon>Bacteria</taxon>
        <taxon>Pseudomonadati</taxon>
        <taxon>Pseudomonadota</taxon>
        <taxon>Gammaproteobacteria</taxon>
        <taxon>Pasteurellales</taxon>
        <taxon>Pasteurellaceae</taxon>
        <taxon>Actinobacillus</taxon>
    </lineage>
</organism>
<dbReference type="Gene3D" id="3.30.2290.10">
    <property type="entry name" value="PmbA/TldD superfamily"/>
    <property type="match status" value="1"/>
</dbReference>
<dbReference type="InterPro" id="IPR045569">
    <property type="entry name" value="Metalloprtase-TldD/E_C"/>
</dbReference>
<dbReference type="PANTHER" id="PTHR43421:SF1">
    <property type="entry name" value="METALLOPROTEASE PMBA"/>
    <property type="match status" value="1"/>
</dbReference>
<feature type="domain" description="Metalloprotease TldD/E C-terminal" evidence="3">
    <location>
        <begin position="239"/>
        <end position="448"/>
    </location>
</feature>
<dbReference type="NCBIfam" id="NF008268">
    <property type="entry name" value="PRK11040.1"/>
    <property type="match status" value="1"/>
</dbReference>
<evidence type="ECO:0000259" key="2">
    <source>
        <dbReference type="Pfam" id="PF01523"/>
    </source>
</evidence>
<gene>
    <name evidence="5" type="ORF">AM202_05267</name>
</gene>
<evidence type="ECO:0000259" key="3">
    <source>
        <dbReference type="Pfam" id="PF19289"/>
    </source>
</evidence>
<feature type="domain" description="Metalloprotease TldD/E N-terminal" evidence="2">
    <location>
        <begin position="34"/>
        <end position="98"/>
    </location>
</feature>
<dbReference type="Pfam" id="PF19289">
    <property type="entry name" value="PmbA_TldD_3rd"/>
    <property type="match status" value="1"/>
</dbReference>
<evidence type="ECO:0000313" key="5">
    <source>
        <dbReference type="EMBL" id="EEV24341.1"/>
    </source>
</evidence>
<dbReference type="SUPFAM" id="SSF111283">
    <property type="entry name" value="Putative modulator of DNA gyrase, PmbA/TldD"/>
    <property type="match status" value="1"/>
</dbReference>
<dbReference type="InterPro" id="IPR036059">
    <property type="entry name" value="TldD/PmbA_sf"/>
</dbReference>
<dbReference type="InterPro" id="IPR047657">
    <property type="entry name" value="PmbA"/>
</dbReference>
<keyword evidence="6" id="KW-1185">Reference proteome</keyword>
<proteinExistence type="inferred from homology"/>
<dbReference type="Pfam" id="PF19290">
    <property type="entry name" value="PmbA_TldD_2nd"/>
    <property type="match status" value="1"/>
</dbReference>
<dbReference type="InterPro" id="IPR035068">
    <property type="entry name" value="TldD/PmbA_N"/>
</dbReference>
<dbReference type="EMBL" id="ACFT01000043">
    <property type="protein sequence ID" value="EEV24341.1"/>
    <property type="molecule type" value="Genomic_DNA"/>
</dbReference>
<dbReference type="Proteomes" id="UP000003394">
    <property type="component" value="Unassembled WGS sequence"/>
</dbReference>
<sequence>MSLVTKQELQTQEQELRQAVEFALNFAKKAGAEAEVSVTKVAGLSVSSRLEQVENIEFNNDGSLGISVYLGKRKGNASTSDLQTASIQRAVESALAIAKYTSEDECTGLADKEEMAFEVPDLELYHQADISVEQALEMAIKTENAALNADEHIVNSEGASFNSHSGVRVYGNTHGMLQSYLSSRYSLSCSVISAYEDQLERDYEYTISREFEKLQSPEWVGQQAAFKAVDRLNPQKIKTCEVPVIYYNDVATGLVGHLAGAISGGALYRKSSFLLDHLGKQILPEWFAISERPHLLRQLASSAFDSEGVKTQNREIITEGVLQTYLMTSYSARKMGLKTTGHAGGIHNWLVKPNRTGGLDALLKEMGTGLLVTEFLGSAINAVTGEYSRGAAGFWVENGEIQYPVAEITIAGQLQEMFKNIVAVADDVEHRSNIQTGSILIEKMKVSGE</sequence>
<dbReference type="RefSeq" id="WP_005819293.1">
    <property type="nucleotide sequence ID" value="NZ_ACFT01000043.1"/>
</dbReference>
<comment type="caution">
    <text evidence="5">The sequence shown here is derived from an EMBL/GenBank/DDBJ whole genome shotgun (WGS) entry which is preliminary data.</text>
</comment>
<name>A0ABM9YSS6_9PAST</name>
<evidence type="ECO:0000259" key="4">
    <source>
        <dbReference type="Pfam" id="PF19290"/>
    </source>
</evidence>